<name>A0A9Q1QU57_9CARY</name>
<feature type="domain" description="LIM zinc-binding" evidence="6">
    <location>
        <begin position="128"/>
        <end position="188"/>
    </location>
</feature>
<dbReference type="GO" id="GO:0051015">
    <property type="term" value="F:actin filament binding"/>
    <property type="evidence" value="ECO:0007669"/>
    <property type="project" value="UniProtKB-ARBA"/>
</dbReference>
<dbReference type="PROSITE" id="PS00478">
    <property type="entry name" value="LIM_DOMAIN_1"/>
    <property type="match status" value="1"/>
</dbReference>
<dbReference type="Gene3D" id="2.10.110.10">
    <property type="entry name" value="Cysteine Rich Protein"/>
    <property type="match status" value="2"/>
</dbReference>
<dbReference type="Pfam" id="PF00412">
    <property type="entry name" value="LIM"/>
    <property type="match status" value="2"/>
</dbReference>
<organism evidence="7 8">
    <name type="scientific">Carnegiea gigantea</name>
    <dbReference type="NCBI Taxonomy" id="171969"/>
    <lineage>
        <taxon>Eukaryota</taxon>
        <taxon>Viridiplantae</taxon>
        <taxon>Streptophyta</taxon>
        <taxon>Embryophyta</taxon>
        <taxon>Tracheophyta</taxon>
        <taxon>Spermatophyta</taxon>
        <taxon>Magnoliopsida</taxon>
        <taxon>eudicotyledons</taxon>
        <taxon>Gunneridae</taxon>
        <taxon>Pentapetalae</taxon>
        <taxon>Caryophyllales</taxon>
        <taxon>Cactineae</taxon>
        <taxon>Cactaceae</taxon>
        <taxon>Cactoideae</taxon>
        <taxon>Echinocereeae</taxon>
        <taxon>Carnegiea</taxon>
    </lineage>
</organism>
<evidence type="ECO:0000313" key="8">
    <source>
        <dbReference type="Proteomes" id="UP001153076"/>
    </source>
</evidence>
<feature type="region of interest" description="Disordered" evidence="5">
    <location>
        <begin position="197"/>
        <end position="238"/>
    </location>
</feature>
<comment type="caution">
    <text evidence="7">The sequence shown here is derived from an EMBL/GenBank/DDBJ whole genome shotgun (WGS) entry which is preliminary data.</text>
</comment>
<keyword evidence="8" id="KW-1185">Reference proteome</keyword>
<dbReference type="InterPro" id="IPR001781">
    <property type="entry name" value="Znf_LIM"/>
</dbReference>
<evidence type="ECO:0000256" key="4">
    <source>
        <dbReference type="PROSITE-ProRule" id="PRU00125"/>
    </source>
</evidence>
<evidence type="ECO:0000259" key="6">
    <source>
        <dbReference type="PROSITE" id="PS50023"/>
    </source>
</evidence>
<dbReference type="AlphaFoldDB" id="A0A9Q1QU57"/>
<dbReference type="GO" id="GO:0046872">
    <property type="term" value="F:metal ion binding"/>
    <property type="evidence" value="ECO:0007669"/>
    <property type="project" value="UniProtKB-KW"/>
</dbReference>
<dbReference type="GO" id="GO:0051017">
    <property type="term" value="P:actin filament bundle assembly"/>
    <property type="evidence" value="ECO:0007669"/>
    <property type="project" value="UniProtKB-ARBA"/>
</dbReference>
<dbReference type="OrthoDB" id="6129702at2759"/>
<dbReference type="CDD" id="cd09440">
    <property type="entry name" value="LIM1_SF3"/>
    <property type="match status" value="1"/>
</dbReference>
<protein>
    <recommendedName>
        <fullName evidence="6">LIM zinc-binding domain-containing protein</fullName>
    </recommendedName>
</protein>
<feature type="compositionally biased region" description="Polar residues" evidence="5">
    <location>
        <begin position="197"/>
        <end position="206"/>
    </location>
</feature>
<dbReference type="SUPFAM" id="SSF57716">
    <property type="entry name" value="Glucocorticoid receptor-like (DNA-binding domain)"/>
    <property type="match status" value="4"/>
</dbReference>
<dbReference type="SMART" id="SM00132">
    <property type="entry name" value="LIM"/>
    <property type="match status" value="2"/>
</dbReference>
<reference evidence="7" key="1">
    <citation type="submission" date="2022-04" db="EMBL/GenBank/DDBJ databases">
        <title>Carnegiea gigantea Genome sequencing and assembly v2.</title>
        <authorList>
            <person name="Copetti D."/>
            <person name="Sanderson M.J."/>
            <person name="Burquez A."/>
            <person name="Wojciechowski M.F."/>
        </authorList>
    </citation>
    <scope>NUCLEOTIDE SEQUENCE</scope>
    <source>
        <strain evidence="7">SGP5-SGP5p</strain>
        <tissue evidence="7">Aerial part</tissue>
    </source>
</reference>
<dbReference type="PANTHER" id="PTHR24206">
    <property type="entry name" value="OS06G0237300 PROTEIN"/>
    <property type="match status" value="1"/>
</dbReference>
<dbReference type="CDD" id="cd09441">
    <property type="entry name" value="LIM2_SF3"/>
    <property type="match status" value="1"/>
</dbReference>
<keyword evidence="2 4" id="KW-0862">Zinc</keyword>
<dbReference type="FunFam" id="2.10.110.10:FF:000002">
    <property type="entry name" value="LIM domain and actin-binding 1"/>
    <property type="match status" value="2"/>
</dbReference>
<evidence type="ECO:0000313" key="7">
    <source>
        <dbReference type="EMBL" id="KAJ8452400.1"/>
    </source>
</evidence>
<dbReference type="EMBL" id="JAKOGI010000005">
    <property type="protein sequence ID" value="KAJ8452400.1"/>
    <property type="molecule type" value="Genomic_DNA"/>
</dbReference>
<evidence type="ECO:0000256" key="5">
    <source>
        <dbReference type="SAM" id="MobiDB-lite"/>
    </source>
</evidence>
<feature type="compositionally biased region" description="Polar residues" evidence="5">
    <location>
        <begin position="213"/>
        <end position="226"/>
    </location>
</feature>
<keyword evidence="1 4" id="KW-0479">Metal-binding</keyword>
<sequence>MASFGGTTQKCKACDKTVYLVDQLTADGKVYHKACFRCHHCKGTLKLHNYNSFEGVLYCKPHFNQLFKMTGSLEKSFEGEVLLIYRLFPSLQSHSPRFLVYDTRTKLNGEQQGQTCSKVSSMFGGTQEKCVACKKTVYPIEKVAVDGNSYHKACFRCCHGGCVISPSNYVAHEHRLYCRHHHSQLFKQKGNFSQLASQQQEHSNGAANVVPNGATNGVDNGATNGVANGGIENTEVSA</sequence>
<feature type="domain" description="LIM zinc-binding" evidence="6">
    <location>
        <begin position="9"/>
        <end position="69"/>
    </location>
</feature>
<evidence type="ECO:0000256" key="1">
    <source>
        <dbReference type="ARBA" id="ARBA00022723"/>
    </source>
</evidence>
<dbReference type="PROSITE" id="PS50023">
    <property type="entry name" value="LIM_DOMAIN_2"/>
    <property type="match status" value="2"/>
</dbReference>
<dbReference type="Proteomes" id="UP001153076">
    <property type="component" value="Unassembled WGS sequence"/>
</dbReference>
<evidence type="ECO:0000256" key="3">
    <source>
        <dbReference type="ARBA" id="ARBA00023038"/>
    </source>
</evidence>
<gene>
    <name evidence="7" type="ORF">Cgig2_006205</name>
</gene>
<evidence type="ECO:0000256" key="2">
    <source>
        <dbReference type="ARBA" id="ARBA00022833"/>
    </source>
</evidence>
<accession>A0A9Q1QU57</accession>
<proteinExistence type="predicted"/>
<keyword evidence="3 4" id="KW-0440">LIM domain</keyword>